<dbReference type="PROSITE" id="PS50109">
    <property type="entry name" value="HIS_KIN"/>
    <property type="match status" value="1"/>
</dbReference>
<dbReference type="EMBL" id="FNAG01000014">
    <property type="protein sequence ID" value="SDE02234.1"/>
    <property type="molecule type" value="Genomic_DNA"/>
</dbReference>
<evidence type="ECO:0000313" key="11">
    <source>
        <dbReference type="Proteomes" id="UP000199603"/>
    </source>
</evidence>
<dbReference type="InterPro" id="IPR050736">
    <property type="entry name" value="Sensor_HK_Regulatory"/>
</dbReference>
<evidence type="ECO:0000256" key="1">
    <source>
        <dbReference type="ARBA" id="ARBA00000085"/>
    </source>
</evidence>
<proteinExistence type="predicted"/>
<dbReference type="SMART" id="SM00387">
    <property type="entry name" value="HATPase_c"/>
    <property type="match status" value="1"/>
</dbReference>
<dbReference type="InterPro" id="IPR000700">
    <property type="entry name" value="PAS-assoc_C"/>
</dbReference>
<protein>
    <recommendedName>
        <fullName evidence="2">histidine kinase</fullName>
        <ecNumber evidence="2">2.7.13.3</ecNumber>
    </recommendedName>
</protein>
<sequence length="671" mass="72992">MKDALTPSRAWMGIALEVLEAALASSRADDLLERLLRGLMGLHGLSAAALLRASSTGAAAPPVLLARSGRPPSAAADEEEAWRRLLAKLQRPASSLSSGLHRFELTTAEAEVWILALQGPAGAPAGALAVEATDALRLAARVHAAAKRQEDAHQARRRLESLLEATGAGTWEWEVQSGRARMNTRWAEIVGQSLEALAPLSVDTWMDQVHPDDLLLCSRSIEAHLAGTTPRYEATYRVRHREGYWVWVHDCGQVVRFSGDGRPELMVGSQIDISRAKQTEDELQRSLQALRTYSALLDAAGRMAGIGGWSYLPGEPGPLWTDEVCRIHEVDPGYRPRLDEAIGFYAVECRPRIQQALDACIAEGTPWDLELEIVTAKGNRRWVRAQGEAERDAGEIRMLRGAFQDITERKSLLEALEAGKRELEARVRARTAELETARQHAEDASRAKDEFLTNISHELRSPLHSVLGFTGLALEELESADRDTLQRFLEKAKASATELLKLVNDLLDAAKIESGRLVIQPEETELETIVDAVIGEFEVAAANKGLCVRKTLVPQGRVMADPGRLGQALRNVIANAVRFSPKGGAVHVEARTVEAGALQLRVSDQGPGIPEAELESVFDRFTQSSRTKTGAGGTGLGLPIARGILELHGGRLWAERPEGGGSSFVMELPSP</sequence>
<evidence type="ECO:0000313" key="10">
    <source>
        <dbReference type="EMBL" id="SDE02234.1"/>
    </source>
</evidence>
<dbReference type="SMART" id="SM00388">
    <property type="entry name" value="HisKA"/>
    <property type="match status" value="1"/>
</dbReference>
<evidence type="ECO:0000256" key="3">
    <source>
        <dbReference type="ARBA" id="ARBA00022553"/>
    </source>
</evidence>
<dbReference type="FunFam" id="3.30.565.10:FF:000006">
    <property type="entry name" value="Sensor histidine kinase WalK"/>
    <property type="match status" value="1"/>
</dbReference>
<dbReference type="InterPro" id="IPR003594">
    <property type="entry name" value="HATPase_dom"/>
</dbReference>
<keyword evidence="7" id="KW-0175">Coiled coil</keyword>
<evidence type="ECO:0000256" key="5">
    <source>
        <dbReference type="ARBA" id="ARBA00022777"/>
    </source>
</evidence>
<evidence type="ECO:0000256" key="4">
    <source>
        <dbReference type="ARBA" id="ARBA00022679"/>
    </source>
</evidence>
<dbReference type="GO" id="GO:0005886">
    <property type="term" value="C:plasma membrane"/>
    <property type="evidence" value="ECO:0007669"/>
    <property type="project" value="UniProtKB-ARBA"/>
</dbReference>
<dbReference type="SUPFAM" id="SSF55785">
    <property type="entry name" value="PYP-like sensor domain (PAS domain)"/>
    <property type="match status" value="2"/>
</dbReference>
<dbReference type="Gene3D" id="3.30.565.10">
    <property type="entry name" value="Histidine kinase-like ATPase, C-terminal domain"/>
    <property type="match status" value="1"/>
</dbReference>
<keyword evidence="3" id="KW-0597">Phosphoprotein</keyword>
<feature type="domain" description="Histidine kinase" evidence="8">
    <location>
        <begin position="454"/>
        <end position="671"/>
    </location>
</feature>
<dbReference type="PRINTS" id="PR00344">
    <property type="entry name" value="BCTRLSENSOR"/>
</dbReference>
<dbReference type="CDD" id="cd00082">
    <property type="entry name" value="HisKA"/>
    <property type="match status" value="1"/>
</dbReference>
<dbReference type="PROSITE" id="PS50113">
    <property type="entry name" value="PAC"/>
    <property type="match status" value="2"/>
</dbReference>
<dbReference type="InterPro" id="IPR005467">
    <property type="entry name" value="His_kinase_dom"/>
</dbReference>
<dbReference type="Pfam" id="PF00512">
    <property type="entry name" value="HisKA"/>
    <property type="match status" value="1"/>
</dbReference>
<dbReference type="InterPro" id="IPR036097">
    <property type="entry name" value="HisK_dim/P_sf"/>
</dbReference>
<dbReference type="InterPro" id="IPR003661">
    <property type="entry name" value="HisK_dim/P_dom"/>
</dbReference>
<dbReference type="GO" id="GO:0000155">
    <property type="term" value="F:phosphorelay sensor kinase activity"/>
    <property type="evidence" value="ECO:0007669"/>
    <property type="project" value="InterPro"/>
</dbReference>
<dbReference type="Pfam" id="PF08447">
    <property type="entry name" value="PAS_3"/>
    <property type="match status" value="2"/>
</dbReference>
<evidence type="ECO:0000256" key="6">
    <source>
        <dbReference type="ARBA" id="ARBA00023012"/>
    </source>
</evidence>
<gene>
    <name evidence="10" type="ORF">SAMN04488509_11418</name>
</gene>
<accession>A0A1G6ZHN8</accession>
<feature type="coiled-coil region" evidence="7">
    <location>
        <begin position="406"/>
        <end position="440"/>
    </location>
</feature>
<dbReference type="InterPro" id="IPR004358">
    <property type="entry name" value="Sig_transdc_His_kin-like_C"/>
</dbReference>
<dbReference type="Gene3D" id="2.10.70.100">
    <property type="match status" value="1"/>
</dbReference>
<evidence type="ECO:0000256" key="7">
    <source>
        <dbReference type="SAM" id="Coils"/>
    </source>
</evidence>
<dbReference type="SUPFAM" id="SSF55874">
    <property type="entry name" value="ATPase domain of HSP90 chaperone/DNA topoisomerase II/histidine kinase"/>
    <property type="match status" value="1"/>
</dbReference>
<dbReference type="Proteomes" id="UP000199603">
    <property type="component" value="Unassembled WGS sequence"/>
</dbReference>
<reference evidence="10 11" key="1">
    <citation type="submission" date="2016-10" db="EMBL/GenBank/DDBJ databases">
        <authorList>
            <person name="de Groot N.N."/>
        </authorList>
    </citation>
    <scope>NUCLEOTIDE SEQUENCE [LARGE SCALE GENOMIC DNA]</scope>
    <source>
        <strain evidence="10 11">DSM 16957</strain>
    </source>
</reference>
<keyword evidence="4" id="KW-0808">Transferase</keyword>
<dbReference type="Pfam" id="PF02518">
    <property type="entry name" value="HATPase_c"/>
    <property type="match status" value="1"/>
</dbReference>
<comment type="catalytic activity">
    <reaction evidence="1">
        <text>ATP + protein L-histidine = ADP + protein N-phospho-L-histidine.</text>
        <dbReference type="EC" id="2.7.13.3"/>
    </reaction>
</comment>
<dbReference type="PANTHER" id="PTHR43711">
    <property type="entry name" value="TWO-COMPONENT HISTIDINE KINASE"/>
    <property type="match status" value="1"/>
</dbReference>
<dbReference type="EC" id="2.7.13.3" evidence="2"/>
<dbReference type="Gene3D" id="1.10.287.130">
    <property type="match status" value="1"/>
</dbReference>
<dbReference type="OrthoDB" id="9797243at2"/>
<dbReference type="InterPro" id="IPR000014">
    <property type="entry name" value="PAS"/>
</dbReference>
<dbReference type="CDD" id="cd00130">
    <property type="entry name" value="PAS"/>
    <property type="match status" value="1"/>
</dbReference>
<dbReference type="Gene3D" id="3.30.450.20">
    <property type="entry name" value="PAS domain"/>
    <property type="match status" value="2"/>
</dbReference>
<evidence type="ECO:0000259" key="9">
    <source>
        <dbReference type="PROSITE" id="PS50113"/>
    </source>
</evidence>
<keyword evidence="6" id="KW-0902">Two-component regulatory system</keyword>
<dbReference type="InterPro" id="IPR001610">
    <property type="entry name" value="PAC"/>
</dbReference>
<dbReference type="RefSeq" id="WP_091245032.1">
    <property type="nucleotide sequence ID" value="NZ_FNAG01000014.1"/>
</dbReference>
<evidence type="ECO:0000256" key="2">
    <source>
        <dbReference type="ARBA" id="ARBA00012438"/>
    </source>
</evidence>
<dbReference type="InterPro" id="IPR036890">
    <property type="entry name" value="HATPase_C_sf"/>
</dbReference>
<evidence type="ECO:0000259" key="8">
    <source>
        <dbReference type="PROSITE" id="PS50109"/>
    </source>
</evidence>
<dbReference type="InterPro" id="IPR035965">
    <property type="entry name" value="PAS-like_dom_sf"/>
</dbReference>
<dbReference type="SUPFAM" id="SSF47384">
    <property type="entry name" value="Homodimeric domain of signal transducing histidine kinase"/>
    <property type="match status" value="1"/>
</dbReference>
<organism evidence="10 11">
    <name type="scientific">Aquimonas voraii</name>
    <dbReference type="NCBI Taxonomy" id="265719"/>
    <lineage>
        <taxon>Bacteria</taxon>
        <taxon>Pseudomonadati</taxon>
        <taxon>Pseudomonadota</taxon>
        <taxon>Gammaproteobacteria</taxon>
        <taxon>Lysobacterales</taxon>
        <taxon>Lysobacteraceae</taxon>
        <taxon>Aquimonas</taxon>
    </lineage>
</organism>
<dbReference type="SMART" id="SM00086">
    <property type="entry name" value="PAC"/>
    <property type="match status" value="2"/>
</dbReference>
<dbReference type="InterPro" id="IPR013655">
    <property type="entry name" value="PAS_fold_3"/>
</dbReference>
<keyword evidence="5" id="KW-0418">Kinase</keyword>
<dbReference type="NCBIfam" id="TIGR00229">
    <property type="entry name" value="sensory_box"/>
    <property type="match status" value="1"/>
</dbReference>
<feature type="domain" description="PAC" evidence="9">
    <location>
        <begin position="232"/>
        <end position="285"/>
    </location>
</feature>
<dbReference type="CDD" id="cd00075">
    <property type="entry name" value="HATPase"/>
    <property type="match status" value="1"/>
</dbReference>
<name>A0A1G6ZHN8_9GAMM</name>
<keyword evidence="11" id="KW-1185">Reference proteome</keyword>
<dbReference type="PANTHER" id="PTHR43711:SF31">
    <property type="entry name" value="HISTIDINE KINASE"/>
    <property type="match status" value="1"/>
</dbReference>
<dbReference type="AlphaFoldDB" id="A0A1G6ZHN8"/>
<dbReference type="STRING" id="265719.SAMN04488509_11418"/>
<feature type="domain" description="PAC" evidence="9">
    <location>
        <begin position="367"/>
        <end position="418"/>
    </location>
</feature>